<dbReference type="InterPro" id="IPR023393">
    <property type="entry name" value="START-like_dom_sf"/>
</dbReference>
<reference evidence="4" key="2">
    <citation type="submission" date="2016-02" db="EMBL/GenBank/DDBJ databases">
        <title>Draft genome sequence of five rapidly growing Mycobacterium species.</title>
        <authorList>
            <person name="Katahira K."/>
            <person name="Gotou Y."/>
            <person name="Iida K."/>
            <person name="Ogura Y."/>
            <person name="Hayashi T."/>
        </authorList>
    </citation>
    <scope>NUCLEOTIDE SEQUENCE [LARGE SCALE GENOMIC DNA]</scope>
    <source>
        <strain evidence="4">JCM15298</strain>
    </source>
</reference>
<dbReference type="AlphaFoldDB" id="A0A100WIB6"/>
<dbReference type="CDD" id="cd08898">
    <property type="entry name" value="SRPBCC_CalC_Aha1-like_5"/>
    <property type="match status" value="1"/>
</dbReference>
<evidence type="ECO:0000313" key="4">
    <source>
        <dbReference type="Proteomes" id="UP000069443"/>
    </source>
</evidence>
<dbReference type="SUPFAM" id="SSF55961">
    <property type="entry name" value="Bet v1-like"/>
    <property type="match status" value="1"/>
</dbReference>
<dbReference type="STRING" id="228230.RMCC_6024"/>
<dbReference type="RefSeq" id="WP_062659762.1">
    <property type="nucleotide sequence ID" value="NZ_BCSY01000129.1"/>
</dbReference>
<evidence type="ECO:0000256" key="1">
    <source>
        <dbReference type="ARBA" id="ARBA00006817"/>
    </source>
</evidence>
<dbReference type="InterPro" id="IPR013538">
    <property type="entry name" value="ASHA1/2-like_C"/>
</dbReference>
<comment type="similarity">
    <text evidence="1">Belongs to the AHA1 family.</text>
</comment>
<comment type="caution">
    <text evidence="3">The sequence shown here is derived from an EMBL/GenBank/DDBJ whole genome shotgun (WGS) entry which is preliminary data.</text>
</comment>
<dbReference type="Gene3D" id="3.30.530.20">
    <property type="match status" value="1"/>
</dbReference>
<reference evidence="4" key="1">
    <citation type="journal article" date="2016" name="Genome Announc.">
        <title>Draft Genome Sequences of Five Rapidly Growing Mycobacterium Species, M. thermoresistibile, M. fortuitum subsp. acetamidolyticum, M. canariasense, M. brisbanense, and M. novocastrense.</title>
        <authorList>
            <person name="Katahira K."/>
            <person name="Ogura Y."/>
            <person name="Gotoh Y."/>
            <person name="Hayashi T."/>
        </authorList>
    </citation>
    <scope>NUCLEOTIDE SEQUENCE [LARGE SCALE GENOMIC DNA]</scope>
    <source>
        <strain evidence="4">JCM15298</strain>
    </source>
</reference>
<protein>
    <recommendedName>
        <fullName evidence="2">Activator of Hsp90 ATPase homologue 1/2-like C-terminal domain-containing protein</fullName>
    </recommendedName>
</protein>
<evidence type="ECO:0000313" key="3">
    <source>
        <dbReference type="EMBL" id="GAS99059.1"/>
    </source>
</evidence>
<dbReference type="Pfam" id="PF08327">
    <property type="entry name" value="AHSA1"/>
    <property type="match status" value="1"/>
</dbReference>
<proteinExistence type="inferred from homology"/>
<gene>
    <name evidence="3" type="ORF">RMCC_6024</name>
</gene>
<keyword evidence="4" id="KW-1185">Reference proteome</keyword>
<feature type="domain" description="Activator of Hsp90 ATPase homologue 1/2-like C-terminal" evidence="2">
    <location>
        <begin position="13"/>
        <end position="138"/>
    </location>
</feature>
<accession>A0A100WIB6</accession>
<dbReference type="Proteomes" id="UP000069443">
    <property type="component" value="Unassembled WGS sequence"/>
</dbReference>
<name>A0A100WIB6_MYCCR</name>
<evidence type="ECO:0000259" key="2">
    <source>
        <dbReference type="Pfam" id="PF08327"/>
    </source>
</evidence>
<sequence>MDTLSITRSIDIDAPIDRVWSALTQADLIAQWFGDTCEFDAVPGGTGYFGWEHHGKHRVVVEHIEAPRVLVYRWAHTADVDPAPGNSTVVRFELTEIDGGTRLDLLETGFEELQDPQAAHADNTGGWTAELGELVEFVQRRP</sequence>
<dbReference type="OrthoDB" id="9803476at2"/>
<organism evidence="3 4">
    <name type="scientific">Mycolicibacterium canariasense</name>
    <name type="common">Mycobacterium canariasense</name>
    <dbReference type="NCBI Taxonomy" id="228230"/>
    <lineage>
        <taxon>Bacteria</taxon>
        <taxon>Bacillati</taxon>
        <taxon>Actinomycetota</taxon>
        <taxon>Actinomycetes</taxon>
        <taxon>Mycobacteriales</taxon>
        <taxon>Mycobacteriaceae</taxon>
        <taxon>Mycolicibacterium</taxon>
    </lineage>
</organism>
<dbReference type="EMBL" id="BCSY01000129">
    <property type="protein sequence ID" value="GAS99059.1"/>
    <property type="molecule type" value="Genomic_DNA"/>
</dbReference>